<sequence length="109" mass="13647">MVVERLIEERKKREEIFRNLEFHLRELKRIAENYFGNCRFFLFGSVARGDYDLMLSDIDIAIVTDCNDRERILKFKAEISRRWYFFELHVLDERKWEFYKKFIDVYKEF</sequence>
<proteinExistence type="predicted"/>
<dbReference type="PANTHER" id="PTHR37030">
    <property type="entry name" value="NUCLEOTIDYLTRANSFERASE"/>
    <property type="match status" value="1"/>
</dbReference>
<protein>
    <submittedName>
        <fullName evidence="2">Nucleotidyltransferase domain-containing protein</fullName>
    </submittedName>
</protein>
<keyword evidence="2" id="KW-0808">Transferase</keyword>
<feature type="domain" description="Polymerase nucleotidyl transferase" evidence="1">
    <location>
        <begin position="24"/>
        <end position="77"/>
    </location>
</feature>
<dbReference type="InterPro" id="IPR043519">
    <property type="entry name" value="NT_sf"/>
</dbReference>
<reference evidence="2" key="1">
    <citation type="journal article" date="2020" name="mSystems">
        <title>Genome- and Community-Level Interaction Insights into Carbon Utilization and Element Cycling Functions of Hydrothermarchaeota in Hydrothermal Sediment.</title>
        <authorList>
            <person name="Zhou Z."/>
            <person name="Liu Y."/>
            <person name="Xu W."/>
            <person name="Pan J."/>
            <person name="Luo Z.H."/>
            <person name="Li M."/>
        </authorList>
    </citation>
    <scope>NUCLEOTIDE SEQUENCE [LARGE SCALE GENOMIC DNA]</scope>
    <source>
        <strain evidence="2">SpSt-587</strain>
    </source>
</reference>
<dbReference type="AlphaFoldDB" id="A0A7J3M2Q0"/>
<evidence type="ECO:0000313" key="2">
    <source>
        <dbReference type="EMBL" id="HGT83069.1"/>
    </source>
</evidence>
<accession>A0A7J3M2Q0</accession>
<comment type="caution">
    <text evidence="2">The sequence shown here is derived from an EMBL/GenBank/DDBJ whole genome shotgun (WGS) entry which is preliminary data.</text>
</comment>
<organism evidence="2">
    <name type="scientific">Archaeoglobus fulgidus</name>
    <dbReference type="NCBI Taxonomy" id="2234"/>
    <lineage>
        <taxon>Archaea</taxon>
        <taxon>Methanobacteriati</taxon>
        <taxon>Methanobacteriota</taxon>
        <taxon>Archaeoglobi</taxon>
        <taxon>Archaeoglobales</taxon>
        <taxon>Archaeoglobaceae</taxon>
        <taxon>Archaeoglobus</taxon>
    </lineage>
</organism>
<evidence type="ECO:0000259" key="1">
    <source>
        <dbReference type="Pfam" id="PF01909"/>
    </source>
</evidence>
<gene>
    <name evidence="2" type="ORF">ENT52_05025</name>
</gene>
<dbReference type="InterPro" id="IPR002934">
    <property type="entry name" value="Polymerase_NTP_transf_dom"/>
</dbReference>
<dbReference type="PANTHER" id="PTHR37030:SF1">
    <property type="entry name" value="NUCLEOTIDYLTRANSFERASE"/>
    <property type="match status" value="1"/>
</dbReference>
<dbReference type="CDD" id="cd05403">
    <property type="entry name" value="NT_KNTase_like"/>
    <property type="match status" value="1"/>
</dbReference>
<dbReference type="SUPFAM" id="SSF81301">
    <property type="entry name" value="Nucleotidyltransferase"/>
    <property type="match status" value="1"/>
</dbReference>
<name>A0A7J3M2Q0_ARCFL</name>
<dbReference type="EMBL" id="DSYZ01000095">
    <property type="protein sequence ID" value="HGT83069.1"/>
    <property type="molecule type" value="Genomic_DNA"/>
</dbReference>
<dbReference type="GO" id="GO:0016779">
    <property type="term" value="F:nucleotidyltransferase activity"/>
    <property type="evidence" value="ECO:0007669"/>
    <property type="project" value="InterPro"/>
</dbReference>
<dbReference type="Pfam" id="PF01909">
    <property type="entry name" value="NTP_transf_2"/>
    <property type="match status" value="1"/>
</dbReference>
<dbReference type="Gene3D" id="3.30.460.10">
    <property type="entry name" value="Beta Polymerase, domain 2"/>
    <property type="match status" value="1"/>
</dbReference>